<sequence length="58" mass="6671">MKFCCVYSYSLLMTVYQGGKSFEAWCLSNPLNVSYLRSLIENKCCVQRCLSGIRDSNF</sequence>
<dbReference type="Proteomes" id="UP001488838">
    <property type="component" value="Unassembled WGS sequence"/>
</dbReference>
<dbReference type="AlphaFoldDB" id="A0AAW0H019"/>
<comment type="caution">
    <text evidence="1">The sequence shown here is derived from an EMBL/GenBank/DDBJ whole genome shotgun (WGS) entry which is preliminary data.</text>
</comment>
<reference evidence="1 2" key="1">
    <citation type="journal article" date="2023" name="bioRxiv">
        <title>Conserved and derived expression patterns and positive selection on dental genes reveal complex evolutionary context of ever-growing rodent molars.</title>
        <authorList>
            <person name="Calamari Z.T."/>
            <person name="Song A."/>
            <person name="Cohen E."/>
            <person name="Akter M."/>
            <person name="Roy R.D."/>
            <person name="Hallikas O."/>
            <person name="Christensen M.M."/>
            <person name="Li P."/>
            <person name="Marangoni P."/>
            <person name="Jernvall J."/>
            <person name="Klein O.D."/>
        </authorList>
    </citation>
    <scope>NUCLEOTIDE SEQUENCE [LARGE SCALE GENOMIC DNA]</scope>
    <source>
        <strain evidence="1">V071</strain>
    </source>
</reference>
<organism evidence="1 2">
    <name type="scientific">Myodes glareolus</name>
    <name type="common">Bank vole</name>
    <name type="synonym">Clethrionomys glareolus</name>
    <dbReference type="NCBI Taxonomy" id="447135"/>
    <lineage>
        <taxon>Eukaryota</taxon>
        <taxon>Metazoa</taxon>
        <taxon>Chordata</taxon>
        <taxon>Craniata</taxon>
        <taxon>Vertebrata</taxon>
        <taxon>Euteleostomi</taxon>
        <taxon>Mammalia</taxon>
        <taxon>Eutheria</taxon>
        <taxon>Euarchontoglires</taxon>
        <taxon>Glires</taxon>
        <taxon>Rodentia</taxon>
        <taxon>Myomorpha</taxon>
        <taxon>Muroidea</taxon>
        <taxon>Cricetidae</taxon>
        <taxon>Arvicolinae</taxon>
        <taxon>Myodes</taxon>
    </lineage>
</organism>
<dbReference type="EMBL" id="JBBHLL010001537">
    <property type="protein sequence ID" value="KAK7795978.1"/>
    <property type="molecule type" value="Genomic_DNA"/>
</dbReference>
<gene>
    <name evidence="1" type="ORF">U0070_023719</name>
</gene>
<proteinExistence type="predicted"/>
<evidence type="ECO:0000313" key="2">
    <source>
        <dbReference type="Proteomes" id="UP001488838"/>
    </source>
</evidence>
<keyword evidence="2" id="KW-1185">Reference proteome</keyword>
<evidence type="ECO:0000313" key="1">
    <source>
        <dbReference type="EMBL" id="KAK7795978.1"/>
    </source>
</evidence>
<accession>A0AAW0H019</accession>
<protein>
    <submittedName>
        <fullName evidence="1">Uncharacterized protein</fullName>
    </submittedName>
</protein>
<name>A0AAW0H019_MYOGA</name>